<evidence type="ECO:0000256" key="1">
    <source>
        <dbReference type="ARBA" id="ARBA00001947"/>
    </source>
</evidence>
<dbReference type="GO" id="GO:0004222">
    <property type="term" value="F:metalloendopeptidase activity"/>
    <property type="evidence" value="ECO:0007669"/>
    <property type="project" value="InterPro"/>
</dbReference>
<dbReference type="GO" id="GO:0006508">
    <property type="term" value="P:proteolysis"/>
    <property type="evidence" value="ECO:0007669"/>
    <property type="project" value="InterPro"/>
</dbReference>
<evidence type="ECO:0000313" key="6">
    <source>
        <dbReference type="EMBL" id="EES52837.1"/>
    </source>
</evidence>
<dbReference type="InterPro" id="IPR007863">
    <property type="entry name" value="Peptidase_M16_C"/>
</dbReference>
<evidence type="ECO:0000256" key="2">
    <source>
        <dbReference type="ARBA" id="ARBA00007261"/>
    </source>
</evidence>
<gene>
    <name evidence="6" type="ORF">UBAL3_92050206</name>
</gene>
<comment type="similarity">
    <text evidence="2 3">Belongs to the peptidase M16 family.</text>
</comment>
<organism evidence="6 7">
    <name type="scientific">Leptospirillum ferrodiazotrophum</name>
    <dbReference type="NCBI Taxonomy" id="412449"/>
    <lineage>
        <taxon>Bacteria</taxon>
        <taxon>Pseudomonadati</taxon>
        <taxon>Nitrospirota</taxon>
        <taxon>Nitrospiria</taxon>
        <taxon>Nitrospirales</taxon>
        <taxon>Nitrospiraceae</taxon>
        <taxon>Leptospirillum</taxon>
    </lineage>
</organism>
<protein>
    <submittedName>
        <fullName evidence="6">Processing peptidase</fullName>
    </submittedName>
</protein>
<dbReference type="SUPFAM" id="SSF63411">
    <property type="entry name" value="LuxS/MPP-like metallohydrolase"/>
    <property type="match status" value="2"/>
</dbReference>
<feature type="domain" description="Peptidase M16 C-terminal" evidence="5">
    <location>
        <begin position="166"/>
        <end position="341"/>
    </location>
</feature>
<dbReference type="InterPro" id="IPR050361">
    <property type="entry name" value="MPP/UQCRC_Complex"/>
</dbReference>
<evidence type="ECO:0000259" key="5">
    <source>
        <dbReference type="Pfam" id="PF05193"/>
    </source>
</evidence>
<evidence type="ECO:0000313" key="7">
    <source>
        <dbReference type="Proteomes" id="UP000009374"/>
    </source>
</evidence>
<dbReference type="MEROPS" id="M16.A15"/>
<dbReference type="PROSITE" id="PS00143">
    <property type="entry name" value="INSULINASE"/>
    <property type="match status" value="1"/>
</dbReference>
<dbReference type="Pfam" id="PF05193">
    <property type="entry name" value="Peptidase_M16_C"/>
    <property type="match status" value="1"/>
</dbReference>
<keyword evidence="7" id="KW-1185">Reference proteome</keyword>
<dbReference type="EMBL" id="GG693873">
    <property type="protein sequence ID" value="EES52837.1"/>
    <property type="molecule type" value="Genomic_DNA"/>
</dbReference>
<evidence type="ECO:0000256" key="3">
    <source>
        <dbReference type="RuleBase" id="RU004447"/>
    </source>
</evidence>
<dbReference type="GO" id="GO:0046872">
    <property type="term" value="F:metal ion binding"/>
    <property type="evidence" value="ECO:0007669"/>
    <property type="project" value="InterPro"/>
</dbReference>
<dbReference type="PANTHER" id="PTHR11851">
    <property type="entry name" value="METALLOPROTEASE"/>
    <property type="match status" value="1"/>
</dbReference>
<dbReference type="InterPro" id="IPR011765">
    <property type="entry name" value="Pept_M16_N"/>
</dbReference>
<dbReference type="Pfam" id="PF00675">
    <property type="entry name" value="Peptidase_M16"/>
    <property type="match status" value="1"/>
</dbReference>
<dbReference type="InterPro" id="IPR011249">
    <property type="entry name" value="Metalloenz_LuxS/M16"/>
</dbReference>
<dbReference type="Proteomes" id="UP000009374">
    <property type="component" value="Unassembled WGS sequence"/>
</dbReference>
<dbReference type="PANTHER" id="PTHR11851:SF49">
    <property type="entry name" value="MITOCHONDRIAL-PROCESSING PEPTIDASE SUBUNIT ALPHA"/>
    <property type="match status" value="1"/>
</dbReference>
<dbReference type="AlphaFoldDB" id="C6HXK8"/>
<evidence type="ECO:0000259" key="4">
    <source>
        <dbReference type="Pfam" id="PF00675"/>
    </source>
</evidence>
<dbReference type="InterPro" id="IPR001431">
    <property type="entry name" value="Pept_M16_Zn_BS"/>
</dbReference>
<name>C6HXK8_9BACT</name>
<comment type="cofactor">
    <cofactor evidence="1">
        <name>Zn(2+)</name>
        <dbReference type="ChEBI" id="CHEBI:29105"/>
    </cofactor>
</comment>
<dbReference type="Gene3D" id="3.30.830.10">
    <property type="entry name" value="Metalloenzyme, LuxS/M16 peptidase-like"/>
    <property type="match status" value="2"/>
</dbReference>
<proteinExistence type="inferred from homology"/>
<feature type="domain" description="Peptidase M16 N-terminal" evidence="4">
    <location>
        <begin position="21"/>
        <end position="160"/>
    </location>
</feature>
<accession>C6HXK8</accession>
<reference evidence="6 7" key="1">
    <citation type="journal article" date="2009" name="Appl. Environ. Microbiol.">
        <title>Community genomic and proteomic analyses of chemoautotrophic iron-oxidizing "Leptospirillum rubarum" (Group II) and "Leptospirillum ferrodiazotrophum" (Group III) bacteria in acid mine drainage biofilms.</title>
        <authorList>
            <person name="Goltsman D.S."/>
            <person name="Denef V.J."/>
            <person name="Singer S.W."/>
            <person name="VerBerkmoes N.C."/>
            <person name="Lefsrud M."/>
            <person name="Mueller R.S."/>
            <person name="Dick G.J."/>
            <person name="Sun C.L."/>
            <person name="Wheeler K.E."/>
            <person name="Zemla A."/>
            <person name="Baker B.J."/>
            <person name="Hauser L."/>
            <person name="Land M."/>
            <person name="Shah M.B."/>
            <person name="Thelen M.P."/>
            <person name="Hettich R.L."/>
            <person name="Banfield J.F."/>
        </authorList>
    </citation>
    <scope>NUCLEOTIDE SEQUENCE [LARGE SCALE GENOMIC DNA]</scope>
</reference>
<sequence>MPYIKHTLSNGLAVYSDPVTSSRSAAIGVWVRAGSRYESPKEAGMTHFLEHMCFKGTPSRNAQEIANEMDFLGGEMNAFTSQEMTCFYAHLLTENVSRAALLLGDLLTRSVFDGEELDRERGVVIEEIAESRDDPDDLVTQNLYEAHFGSHPLSRPILGTEESLSSFSREDVQSYFRRNYHSGSMFVTVSGRFSWPSLRESLEQAFSDLPQAPSQRMEDRSAFLPAYGKTQKEKKLEQVHVAIGMPGLPVAHPDQTLLRLLNVHLGGGMSSRLFQEVREKRGLAYSVYSTGQSFADGGLVRISASTRPSKKRELLEILGEEIARLESVPLTDEELSRAKNQVKSSLLLGLESIGTRMNKMGRDILYWGEEVPVETIEARIDSATPEDILRLARAQGFSASRSLSVLGPEKE</sequence>